<keyword evidence="8 11" id="KW-0472">Membrane</keyword>
<evidence type="ECO:0000256" key="8">
    <source>
        <dbReference type="ARBA" id="ARBA00023136"/>
    </source>
</evidence>
<feature type="repeat" description="TPR" evidence="10">
    <location>
        <begin position="154"/>
        <end position="187"/>
    </location>
</feature>
<dbReference type="AlphaFoldDB" id="A0AA37SBH2"/>
<dbReference type="EMBL" id="BSNM01000016">
    <property type="protein sequence ID" value="GLQ33067.1"/>
    <property type="molecule type" value="Genomic_DNA"/>
</dbReference>
<dbReference type="PROSITE" id="PS50005">
    <property type="entry name" value="TPR"/>
    <property type="match status" value="1"/>
</dbReference>
<evidence type="ECO:0000256" key="9">
    <source>
        <dbReference type="ARBA" id="ARBA00023244"/>
    </source>
</evidence>
<dbReference type="InterPro" id="IPR005254">
    <property type="entry name" value="Heme_biosyn_assoc_TPR_pro"/>
</dbReference>
<gene>
    <name evidence="13" type="ORF">GCM10007876_35460</name>
</gene>
<evidence type="ECO:0000256" key="6">
    <source>
        <dbReference type="ARBA" id="ARBA00022692"/>
    </source>
</evidence>
<keyword evidence="9" id="KW-0627">Porphyrin biosynthesis</keyword>
<comment type="function">
    <text evidence="1">Involved in a late step of protoheme IX synthesis.</text>
</comment>
<dbReference type="InterPro" id="IPR019734">
    <property type="entry name" value="TPR_rpt"/>
</dbReference>
<keyword evidence="14" id="KW-1185">Reference proteome</keyword>
<keyword evidence="4" id="KW-1003">Cell membrane</keyword>
<dbReference type="InterPro" id="IPR010817">
    <property type="entry name" value="HemY_N"/>
</dbReference>
<keyword evidence="7 11" id="KW-1133">Transmembrane helix</keyword>
<dbReference type="GO" id="GO:0006779">
    <property type="term" value="P:porphyrin-containing compound biosynthetic process"/>
    <property type="evidence" value="ECO:0007669"/>
    <property type="project" value="UniProtKB-KW"/>
</dbReference>
<reference evidence="13" key="2">
    <citation type="submission" date="2023-01" db="EMBL/GenBank/DDBJ databases">
        <title>Draft genome sequence of Litoribrevibacter albus strain NBRC 110071.</title>
        <authorList>
            <person name="Sun Q."/>
            <person name="Mori K."/>
        </authorList>
    </citation>
    <scope>NUCLEOTIDE SEQUENCE</scope>
    <source>
        <strain evidence="13">NBRC 110071</strain>
    </source>
</reference>
<dbReference type="NCBIfam" id="TIGR00540">
    <property type="entry name" value="TPR_hemY_coli"/>
    <property type="match status" value="1"/>
</dbReference>
<dbReference type="Pfam" id="PF07219">
    <property type="entry name" value="HemY_N"/>
    <property type="match status" value="1"/>
</dbReference>
<evidence type="ECO:0000256" key="5">
    <source>
        <dbReference type="ARBA" id="ARBA00022519"/>
    </source>
</evidence>
<dbReference type="RefSeq" id="WP_284383298.1">
    <property type="nucleotide sequence ID" value="NZ_BSNM01000016.1"/>
</dbReference>
<evidence type="ECO:0000256" key="1">
    <source>
        <dbReference type="ARBA" id="ARBA00002962"/>
    </source>
</evidence>
<dbReference type="Gene3D" id="1.25.40.10">
    <property type="entry name" value="Tetratricopeptide repeat domain"/>
    <property type="match status" value="2"/>
</dbReference>
<sequence length="425" mass="49114">MRGIVLFAVVFLLIGGGFAYLAGEDKGYVLISFWGYTLETSFWFAALMGLVGLSIFYCVIRVFNILVLAPKTIRFWNNERIRKRALFTAMEGLVEYTQGNWGKSEKLLKGSLKDSKHRIIHYLAMARAAQEQGKSEECDSLLATALNECPKHELAIYLTQAQIQLDRGMYEQALATLVRARELAPNHRFLLKLQSTAYLKLKDWVHLKNLLPELKKRKALTDSEINTLERRITKSFLTDKMQALSKSSDKEKAYNELQRFWRSLPMSMQSDARTVIHYVNFLRQVGQEGQAERVIRHFLHDEWVDKLVYLYGQIKGDDVARQLLEAERWLQERPHSAVLMLTLGRLCLANQLWGKAREYFEISLRLDQNAEIYGEMCRLLGHLGEYEKSNQYFRQAVAMMTDGLPDLPMPKPRSGVGEFEFDPEL</sequence>
<organism evidence="13 14">
    <name type="scientific">Litoribrevibacter albus</name>
    <dbReference type="NCBI Taxonomy" id="1473156"/>
    <lineage>
        <taxon>Bacteria</taxon>
        <taxon>Pseudomonadati</taxon>
        <taxon>Pseudomonadota</taxon>
        <taxon>Gammaproteobacteria</taxon>
        <taxon>Oceanospirillales</taxon>
        <taxon>Oceanospirillaceae</taxon>
        <taxon>Litoribrevibacter</taxon>
    </lineage>
</organism>
<reference evidence="13" key="1">
    <citation type="journal article" date="2014" name="Int. J. Syst. Evol. Microbiol.">
        <title>Complete genome sequence of Corynebacterium casei LMG S-19264T (=DSM 44701T), isolated from a smear-ripened cheese.</title>
        <authorList>
            <consortium name="US DOE Joint Genome Institute (JGI-PGF)"/>
            <person name="Walter F."/>
            <person name="Albersmeier A."/>
            <person name="Kalinowski J."/>
            <person name="Ruckert C."/>
        </authorList>
    </citation>
    <scope>NUCLEOTIDE SEQUENCE</scope>
    <source>
        <strain evidence="13">NBRC 110071</strain>
    </source>
</reference>
<evidence type="ECO:0000256" key="2">
    <source>
        <dbReference type="ARBA" id="ARBA00004429"/>
    </source>
</evidence>
<evidence type="ECO:0000256" key="11">
    <source>
        <dbReference type="SAM" id="Phobius"/>
    </source>
</evidence>
<evidence type="ECO:0000259" key="12">
    <source>
        <dbReference type="Pfam" id="PF07219"/>
    </source>
</evidence>
<dbReference type="Proteomes" id="UP001161389">
    <property type="component" value="Unassembled WGS sequence"/>
</dbReference>
<dbReference type="GO" id="GO:0005886">
    <property type="term" value="C:plasma membrane"/>
    <property type="evidence" value="ECO:0007669"/>
    <property type="project" value="UniProtKB-SubCell"/>
</dbReference>
<keyword evidence="5" id="KW-0997">Cell inner membrane</keyword>
<name>A0AA37SBH2_9GAMM</name>
<evidence type="ECO:0000256" key="7">
    <source>
        <dbReference type="ARBA" id="ARBA00022989"/>
    </source>
</evidence>
<keyword evidence="6 11" id="KW-0812">Transmembrane</keyword>
<dbReference type="GO" id="GO:0042168">
    <property type="term" value="P:heme metabolic process"/>
    <property type="evidence" value="ECO:0007669"/>
    <property type="project" value="InterPro"/>
</dbReference>
<evidence type="ECO:0000256" key="10">
    <source>
        <dbReference type="PROSITE-ProRule" id="PRU00339"/>
    </source>
</evidence>
<comment type="subcellular location">
    <subcellularLocation>
        <location evidence="2">Cell inner membrane</location>
        <topology evidence="2">Multi-pass membrane protein</topology>
    </subcellularLocation>
</comment>
<accession>A0AA37SBH2</accession>
<dbReference type="SUPFAM" id="SSF48452">
    <property type="entry name" value="TPR-like"/>
    <property type="match status" value="2"/>
</dbReference>
<feature type="transmembrane region" description="Helical" evidence="11">
    <location>
        <begin position="43"/>
        <end position="69"/>
    </location>
</feature>
<evidence type="ECO:0000256" key="4">
    <source>
        <dbReference type="ARBA" id="ARBA00022475"/>
    </source>
</evidence>
<evidence type="ECO:0000313" key="14">
    <source>
        <dbReference type="Proteomes" id="UP001161389"/>
    </source>
</evidence>
<keyword evidence="10" id="KW-0802">TPR repeat</keyword>
<proteinExistence type="predicted"/>
<comment type="caution">
    <text evidence="13">The sequence shown here is derived from an EMBL/GenBank/DDBJ whole genome shotgun (WGS) entry which is preliminary data.</text>
</comment>
<dbReference type="InterPro" id="IPR011990">
    <property type="entry name" value="TPR-like_helical_dom_sf"/>
</dbReference>
<evidence type="ECO:0000256" key="3">
    <source>
        <dbReference type="ARBA" id="ARBA00004744"/>
    </source>
</evidence>
<comment type="pathway">
    <text evidence="3">Porphyrin-containing compound metabolism; protoheme biosynthesis.</text>
</comment>
<evidence type="ECO:0000313" key="13">
    <source>
        <dbReference type="EMBL" id="GLQ33067.1"/>
    </source>
</evidence>
<protein>
    <recommendedName>
        <fullName evidence="12">HemY N-terminal domain-containing protein</fullName>
    </recommendedName>
</protein>
<feature type="domain" description="HemY N-terminal" evidence="12">
    <location>
        <begin position="27"/>
        <end position="133"/>
    </location>
</feature>
<dbReference type="SMART" id="SM00028">
    <property type="entry name" value="TPR"/>
    <property type="match status" value="3"/>
</dbReference>